<organism evidence="3 4">
    <name type="scientific">Lelliottia nimipressuralis</name>
    <dbReference type="NCBI Taxonomy" id="69220"/>
    <lineage>
        <taxon>Bacteria</taxon>
        <taxon>Pseudomonadati</taxon>
        <taxon>Pseudomonadota</taxon>
        <taxon>Gammaproteobacteria</taxon>
        <taxon>Enterobacterales</taxon>
        <taxon>Enterobacteriaceae</taxon>
        <taxon>Lelliottia</taxon>
    </lineage>
</organism>
<reference evidence="3 4" key="1">
    <citation type="submission" date="2019-08" db="EMBL/GenBank/DDBJ databases">
        <title>The draft genome of Lelliottia nimipressuralis strain CICC 24156.</title>
        <authorList>
            <person name="Wu W."/>
            <person name="Feng Y."/>
            <person name="Zong Z."/>
        </authorList>
    </citation>
    <scope>NUCLEOTIDE SEQUENCE [LARGE SCALE GENOMIC DNA]</scope>
    <source>
        <strain evidence="3 4">CICC 24156</strain>
    </source>
</reference>
<dbReference type="Gene3D" id="2.60.40.1090">
    <property type="entry name" value="Fimbrial-type adhesion domain"/>
    <property type="match status" value="1"/>
</dbReference>
<evidence type="ECO:0000313" key="4">
    <source>
        <dbReference type="Proteomes" id="UP000323910"/>
    </source>
</evidence>
<dbReference type="SUPFAM" id="SSF49401">
    <property type="entry name" value="Bacterial adhesins"/>
    <property type="match status" value="1"/>
</dbReference>
<proteinExistence type="predicted"/>
<dbReference type="Proteomes" id="UP000323910">
    <property type="component" value="Unassembled WGS sequence"/>
</dbReference>
<dbReference type="PANTHER" id="PTHR33420:SF27">
    <property type="entry name" value="PROTEIN FIMG"/>
    <property type="match status" value="1"/>
</dbReference>
<keyword evidence="4" id="KW-1185">Reference proteome</keyword>
<evidence type="ECO:0000259" key="2">
    <source>
        <dbReference type="Pfam" id="PF00419"/>
    </source>
</evidence>
<dbReference type="PANTHER" id="PTHR33420">
    <property type="entry name" value="FIMBRIAL SUBUNIT ELFA-RELATED"/>
    <property type="match status" value="1"/>
</dbReference>
<dbReference type="InterPro" id="IPR050263">
    <property type="entry name" value="Bact_Fimbrial_Adh_Pro"/>
</dbReference>
<sequence>MGKFNSRTRLISGCMAAILLPSLPCIAGGDTSVAVNATVTASPCLLVAIPNVDLGSFTSSNFTTAGSSSPWVEFKVELEKCPATSTTVKLTLSGTADPVDPQYYKNTGSSTQVAIDVTSEAEGKALNPGATLSIGIDPLSHTASFPMKARMISPKGGATTGNVAAQMELSFIYG</sequence>
<evidence type="ECO:0000313" key="3">
    <source>
        <dbReference type="EMBL" id="TYT29599.1"/>
    </source>
</evidence>
<gene>
    <name evidence="3" type="ORF">FZO59_20390</name>
</gene>
<protein>
    <submittedName>
        <fullName evidence="3">Type 1 fimbrial protein</fullName>
    </submittedName>
</protein>
<feature type="domain" description="Fimbrial-type adhesion" evidence="2">
    <location>
        <begin position="35"/>
        <end position="173"/>
    </location>
</feature>
<comment type="caution">
    <text evidence="3">The sequence shown here is derived from an EMBL/GenBank/DDBJ whole genome shotgun (WGS) entry which is preliminary data.</text>
</comment>
<feature type="chain" id="PRO_5047154013" evidence="1">
    <location>
        <begin position="28"/>
        <end position="174"/>
    </location>
</feature>
<evidence type="ECO:0000256" key="1">
    <source>
        <dbReference type="SAM" id="SignalP"/>
    </source>
</evidence>
<dbReference type="RefSeq" id="WP_129035309.1">
    <property type="nucleotide sequence ID" value="NZ_SDDX01000010.1"/>
</dbReference>
<dbReference type="EMBL" id="VTFR01000013">
    <property type="protein sequence ID" value="TYT29599.1"/>
    <property type="molecule type" value="Genomic_DNA"/>
</dbReference>
<dbReference type="InterPro" id="IPR000259">
    <property type="entry name" value="Adhesion_dom_fimbrial"/>
</dbReference>
<dbReference type="Pfam" id="PF00419">
    <property type="entry name" value="Fimbrial"/>
    <property type="match status" value="1"/>
</dbReference>
<accession>A0ABY3NXE9</accession>
<name>A0ABY3NXE9_9ENTR</name>
<feature type="signal peptide" evidence="1">
    <location>
        <begin position="1"/>
        <end position="27"/>
    </location>
</feature>
<dbReference type="InterPro" id="IPR036937">
    <property type="entry name" value="Adhesion_dom_fimbrial_sf"/>
</dbReference>
<dbReference type="InterPro" id="IPR008966">
    <property type="entry name" value="Adhesion_dom_sf"/>
</dbReference>
<keyword evidence="1" id="KW-0732">Signal</keyword>